<gene>
    <name evidence="1" type="ORF">CDAR_317481</name>
</gene>
<keyword evidence="2" id="KW-1185">Reference proteome</keyword>
<name>A0AAV4Q9B8_9ARAC</name>
<accession>A0AAV4Q9B8</accession>
<comment type="caution">
    <text evidence="1">The sequence shown here is derived from an EMBL/GenBank/DDBJ whole genome shotgun (WGS) entry which is preliminary data.</text>
</comment>
<dbReference type="AlphaFoldDB" id="A0AAV4Q9B8"/>
<protein>
    <submittedName>
        <fullName evidence="1">Uncharacterized protein</fullName>
    </submittedName>
</protein>
<proteinExistence type="predicted"/>
<dbReference type="Proteomes" id="UP001054837">
    <property type="component" value="Unassembled WGS sequence"/>
</dbReference>
<organism evidence="1 2">
    <name type="scientific">Caerostris darwini</name>
    <dbReference type="NCBI Taxonomy" id="1538125"/>
    <lineage>
        <taxon>Eukaryota</taxon>
        <taxon>Metazoa</taxon>
        <taxon>Ecdysozoa</taxon>
        <taxon>Arthropoda</taxon>
        <taxon>Chelicerata</taxon>
        <taxon>Arachnida</taxon>
        <taxon>Araneae</taxon>
        <taxon>Araneomorphae</taxon>
        <taxon>Entelegynae</taxon>
        <taxon>Araneoidea</taxon>
        <taxon>Araneidae</taxon>
        <taxon>Caerostris</taxon>
    </lineage>
</organism>
<evidence type="ECO:0000313" key="2">
    <source>
        <dbReference type="Proteomes" id="UP001054837"/>
    </source>
</evidence>
<reference evidence="1 2" key="1">
    <citation type="submission" date="2021-06" db="EMBL/GenBank/DDBJ databases">
        <title>Caerostris darwini draft genome.</title>
        <authorList>
            <person name="Kono N."/>
            <person name="Arakawa K."/>
        </authorList>
    </citation>
    <scope>NUCLEOTIDE SEQUENCE [LARGE SCALE GENOMIC DNA]</scope>
</reference>
<dbReference type="EMBL" id="BPLQ01004000">
    <property type="protein sequence ID" value="GIY04914.1"/>
    <property type="molecule type" value="Genomic_DNA"/>
</dbReference>
<sequence length="97" mass="11358">MQLSLVKKNENSVLSTFLIIYFYNETSRRLKGHGEEECRTRKKRMTVLVVRLGENNRGGRGKYFGLISVKTKERKRAEDTQTLTVLMFFYSPGVFFI</sequence>
<evidence type="ECO:0000313" key="1">
    <source>
        <dbReference type="EMBL" id="GIY04914.1"/>
    </source>
</evidence>